<evidence type="ECO:0000259" key="2">
    <source>
        <dbReference type="PROSITE" id="PS50222"/>
    </source>
</evidence>
<dbReference type="Proteomes" id="UP000593562">
    <property type="component" value="Unassembled WGS sequence"/>
</dbReference>
<reference evidence="3 4" key="1">
    <citation type="journal article" date="2020" name="Nat. Commun.">
        <title>Genome of Tripterygium wilfordii and identification of cytochrome P450 involved in triptolide biosynthesis.</title>
        <authorList>
            <person name="Tu L."/>
            <person name="Su P."/>
            <person name="Zhang Z."/>
            <person name="Gao L."/>
            <person name="Wang J."/>
            <person name="Hu T."/>
            <person name="Zhou J."/>
            <person name="Zhang Y."/>
            <person name="Zhao Y."/>
            <person name="Liu Y."/>
            <person name="Song Y."/>
            <person name="Tong Y."/>
            <person name="Lu Y."/>
            <person name="Yang J."/>
            <person name="Xu C."/>
            <person name="Jia M."/>
            <person name="Peters R.J."/>
            <person name="Huang L."/>
            <person name="Gao W."/>
        </authorList>
    </citation>
    <scope>NUCLEOTIDE SEQUENCE [LARGE SCALE GENOMIC DNA]</scope>
    <source>
        <strain evidence="4">cv. XIE 37</strain>
        <tissue evidence="3">Leaf</tissue>
    </source>
</reference>
<proteinExistence type="predicted"/>
<keyword evidence="4" id="KW-1185">Reference proteome</keyword>
<dbReference type="PROSITE" id="PS50222">
    <property type="entry name" value="EF_HAND_2"/>
    <property type="match status" value="1"/>
</dbReference>
<organism evidence="3 4">
    <name type="scientific">Tripterygium wilfordii</name>
    <name type="common">Thunder God vine</name>
    <dbReference type="NCBI Taxonomy" id="458696"/>
    <lineage>
        <taxon>Eukaryota</taxon>
        <taxon>Viridiplantae</taxon>
        <taxon>Streptophyta</taxon>
        <taxon>Embryophyta</taxon>
        <taxon>Tracheophyta</taxon>
        <taxon>Spermatophyta</taxon>
        <taxon>Magnoliopsida</taxon>
        <taxon>eudicotyledons</taxon>
        <taxon>Gunneridae</taxon>
        <taxon>Pentapetalae</taxon>
        <taxon>rosids</taxon>
        <taxon>fabids</taxon>
        <taxon>Celastrales</taxon>
        <taxon>Celastraceae</taxon>
        <taxon>Tripterygium</taxon>
    </lineage>
</organism>
<evidence type="ECO:0000256" key="1">
    <source>
        <dbReference type="ARBA" id="ARBA00022837"/>
    </source>
</evidence>
<feature type="domain" description="EF-hand" evidence="2">
    <location>
        <begin position="15"/>
        <end position="49"/>
    </location>
</feature>
<dbReference type="Gene3D" id="1.10.238.10">
    <property type="entry name" value="EF-hand"/>
    <property type="match status" value="1"/>
</dbReference>
<dbReference type="InterPro" id="IPR011992">
    <property type="entry name" value="EF-hand-dom_pair"/>
</dbReference>
<dbReference type="GO" id="GO:0005509">
    <property type="term" value="F:calcium ion binding"/>
    <property type="evidence" value="ECO:0007669"/>
    <property type="project" value="InterPro"/>
</dbReference>
<dbReference type="CDD" id="cd00051">
    <property type="entry name" value="EFh"/>
    <property type="match status" value="1"/>
</dbReference>
<sequence>MPSFIMEDKSAGENVIKDELKTIFREHIDGDGKISKHELKKAFKKLGSRLPGWRSRSALKYADTDGDGSISICEIDYLVKYAVSFGYKLQH</sequence>
<dbReference type="SUPFAM" id="SSF47473">
    <property type="entry name" value="EF-hand"/>
    <property type="match status" value="1"/>
</dbReference>
<dbReference type="EMBL" id="JAAARO010000006">
    <property type="protein sequence ID" value="KAF5747054.1"/>
    <property type="molecule type" value="Genomic_DNA"/>
</dbReference>
<evidence type="ECO:0000313" key="4">
    <source>
        <dbReference type="Proteomes" id="UP000593562"/>
    </source>
</evidence>
<dbReference type="Pfam" id="PF13405">
    <property type="entry name" value="EF-hand_6"/>
    <property type="match status" value="1"/>
</dbReference>
<dbReference type="Pfam" id="PF13202">
    <property type="entry name" value="EF-hand_5"/>
    <property type="match status" value="1"/>
</dbReference>
<dbReference type="AlphaFoldDB" id="A0A7J7DLF2"/>
<name>A0A7J7DLF2_TRIWF</name>
<protein>
    <recommendedName>
        <fullName evidence="2">EF-hand domain-containing protein</fullName>
    </recommendedName>
</protein>
<evidence type="ECO:0000313" key="3">
    <source>
        <dbReference type="EMBL" id="KAF5747054.1"/>
    </source>
</evidence>
<dbReference type="PROSITE" id="PS00018">
    <property type="entry name" value="EF_HAND_1"/>
    <property type="match status" value="1"/>
</dbReference>
<keyword evidence="1" id="KW-0106">Calcium</keyword>
<dbReference type="InParanoid" id="A0A7J7DLF2"/>
<comment type="caution">
    <text evidence="3">The sequence shown here is derived from an EMBL/GenBank/DDBJ whole genome shotgun (WGS) entry which is preliminary data.</text>
</comment>
<accession>A0A7J7DLF2</accession>
<dbReference type="InterPro" id="IPR018247">
    <property type="entry name" value="EF_Hand_1_Ca_BS"/>
</dbReference>
<gene>
    <name evidence="3" type="ORF">HS088_TW06G01231</name>
</gene>
<dbReference type="InterPro" id="IPR002048">
    <property type="entry name" value="EF_hand_dom"/>
</dbReference>